<keyword evidence="2" id="KW-0813">Transport</keyword>
<proteinExistence type="predicted"/>
<organism evidence="9 10">
    <name type="scientific">Candidatus Doriopsillibacter californiensis</name>
    <dbReference type="NCBI Taxonomy" id="2970740"/>
    <lineage>
        <taxon>Bacteria</taxon>
        <taxon>Pseudomonadati</taxon>
        <taxon>Pseudomonadota</taxon>
        <taxon>Gammaproteobacteria</taxon>
        <taxon>Candidatus Tethybacterales</taxon>
        <taxon>Candidatus Persebacteraceae</taxon>
        <taxon>Candidatus Doriopsillibacter</taxon>
    </lineage>
</organism>
<feature type="transmembrane region" description="Helical" evidence="8">
    <location>
        <begin position="132"/>
        <end position="153"/>
    </location>
</feature>
<evidence type="ECO:0000313" key="9">
    <source>
        <dbReference type="EMBL" id="MDM5147290.1"/>
    </source>
</evidence>
<keyword evidence="5" id="KW-1278">Translocase</keyword>
<keyword evidence="3" id="KW-0997">Cell inner membrane</keyword>
<dbReference type="Pfam" id="PF02508">
    <property type="entry name" value="Rnf-Nqr"/>
    <property type="match status" value="1"/>
</dbReference>
<evidence type="ECO:0000256" key="3">
    <source>
        <dbReference type="ARBA" id="ARBA00022519"/>
    </source>
</evidence>
<reference evidence="9" key="1">
    <citation type="submission" date="2022-08" db="EMBL/GenBank/DDBJ databases">
        <authorList>
            <person name="Dzunkova M."/>
            <person name="La Clair J."/>
            <person name="Tyml T."/>
            <person name="Doud D."/>
            <person name="Schulz F."/>
            <person name="Piquer S."/>
            <person name="Porcel Sanchis D."/>
            <person name="Osborn A."/>
            <person name="Robinson D."/>
            <person name="Louie K.B."/>
            <person name="Bowen B.P."/>
            <person name="Bowers R."/>
            <person name="Lee J."/>
            <person name="Arnau Llombart V."/>
            <person name="Diaz Villanueva W."/>
            <person name="Gosliner T."/>
            <person name="Northen T."/>
            <person name="Cheng J.-F."/>
            <person name="Burkart M.D."/>
            <person name="Woyke T."/>
        </authorList>
    </citation>
    <scope>NUCLEOTIDE SEQUENCE</scope>
    <source>
        <strain evidence="9">Df01</strain>
    </source>
</reference>
<feature type="transmembrane region" description="Helical" evidence="8">
    <location>
        <begin position="173"/>
        <end position="193"/>
    </location>
</feature>
<evidence type="ECO:0000256" key="5">
    <source>
        <dbReference type="ARBA" id="ARBA00022967"/>
    </source>
</evidence>
<evidence type="ECO:0000256" key="6">
    <source>
        <dbReference type="ARBA" id="ARBA00022989"/>
    </source>
</evidence>
<evidence type="ECO:0000256" key="2">
    <source>
        <dbReference type="ARBA" id="ARBA00022448"/>
    </source>
</evidence>
<evidence type="ECO:0000256" key="4">
    <source>
        <dbReference type="ARBA" id="ARBA00022692"/>
    </source>
</evidence>
<feature type="transmembrane region" description="Helical" evidence="8">
    <location>
        <begin position="21"/>
        <end position="38"/>
    </location>
</feature>
<evidence type="ECO:0000256" key="8">
    <source>
        <dbReference type="SAM" id="Phobius"/>
    </source>
</evidence>
<evidence type="ECO:0000256" key="1">
    <source>
        <dbReference type="ARBA" id="ARBA00004127"/>
    </source>
</evidence>
<sequence>MTMSTPVIPLKNITTNRAGDNVVMVRLLALCPMLAVSVSTTAAATLGTLTLLVMAFSGVTVSLLRHSLPAGVRLPIFLIIVAVLVAIVDMSTEALAPEMHRRLGIFLPLIVTNCAVLARLESFASKQPPLAALIDGVNSGASLLVAIVVLAVAREWLGTGGLAPIIDASNAPLPSALLPAGGFMLFGLMLAAARKCGLNTAP</sequence>
<evidence type="ECO:0000256" key="7">
    <source>
        <dbReference type="ARBA" id="ARBA00023136"/>
    </source>
</evidence>
<feature type="transmembrane region" description="Helical" evidence="8">
    <location>
        <begin position="76"/>
        <end position="96"/>
    </location>
</feature>
<keyword evidence="4 8" id="KW-0812">Transmembrane</keyword>
<dbReference type="PANTHER" id="PTHR30586:SF0">
    <property type="entry name" value="ION-TRANSLOCATING OXIDOREDUCTASE COMPLEX SUBUNIT E"/>
    <property type="match status" value="1"/>
</dbReference>
<gene>
    <name evidence="9" type="ORF">NQX30_02730</name>
</gene>
<feature type="transmembrane region" description="Helical" evidence="8">
    <location>
        <begin position="44"/>
        <end position="64"/>
    </location>
</feature>
<protein>
    <submittedName>
        <fullName evidence="9">Electron transport complex subunit RsxE</fullName>
    </submittedName>
</protein>
<keyword evidence="6 8" id="KW-1133">Transmembrane helix</keyword>
<feature type="transmembrane region" description="Helical" evidence="8">
    <location>
        <begin position="102"/>
        <end position="120"/>
    </location>
</feature>
<reference evidence="9" key="2">
    <citation type="journal article" date="2023" name="Microbiome">
        <title>Synthase-selected sorting approach identifies a beta-lactone synthase in a nudibranch symbiotic bacterium.</title>
        <authorList>
            <person name="Dzunkova M."/>
            <person name="La Clair J.J."/>
            <person name="Tyml T."/>
            <person name="Doud D."/>
            <person name="Schulz F."/>
            <person name="Piquer-Esteban S."/>
            <person name="Porcel Sanchis D."/>
            <person name="Osborn A."/>
            <person name="Robinson D."/>
            <person name="Louie K.B."/>
            <person name="Bowen B.P."/>
            <person name="Bowers R.M."/>
            <person name="Lee J."/>
            <person name="Arnau V."/>
            <person name="Diaz-Villanueva W."/>
            <person name="Stepanauskas R."/>
            <person name="Gosliner T."/>
            <person name="Date S.V."/>
            <person name="Northen T.R."/>
            <person name="Cheng J.F."/>
            <person name="Burkart M.D."/>
            <person name="Woyke T."/>
        </authorList>
    </citation>
    <scope>NUCLEOTIDE SEQUENCE</scope>
    <source>
        <strain evidence="9">Df01</strain>
    </source>
</reference>
<accession>A0ABT7QKT3</accession>
<comment type="caution">
    <text evidence="9">The sequence shown here is derived from an EMBL/GenBank/DDBJ whole genome shotgun (WGS) entry which is preliminary data.</text>
</comment>
<dbReference type="PIRSF" id="PIRSF006102">
    <property type="entry name" value="NQR_DE"/>
    <property type="match status" value="1"/>
</dbReference>
<keyword evidence="7 8" id="KW-0472">Membrane</keyword>
<keyword evidence="10" id="KW-1185">Reference proteome</keyword>
<dbReference type="EMBL" id="JANQAO010000001">
    <property type="protein sequence ID" value="MDM5147290.1"/>
    <property type="molecule type" value="Genomic_DNA"/>
</dbReference>
<dbReference type="InterPro" id="IPR003667">
    <property type="entry name" value="NqrDE/RnfAE"/>
</dbReference>
<name>A0ABT7QKT3_9GAMM</name>
<dbReference type="PANTHER" id="PTHR30586">
    <property type="entry name" value="ELECTRON TRANSPORT COMPLEX PROTEIN RNFE"/>
    <property type="match status" value="1"/>
</dbReference>
<keyword evidence="3" id="KW-1003">Cell membrane</keyword>
<comment type="subcellular location">
    <subcellularLocation>
        <location evidence="1">Endomembrane system</location>
        <topology evidence="1">Multi-pass membrane protein</topology>
    </subcellularLocation>
</comment>
<evidence type="ECO:0000313" key="10">
    <source>
        <dbReference type="Proteomes" id="UP001168167"/>
    </source>
</evidence>
<dbReference type="Proteomes" id="UP001168167">
    <property type="component" value="Unassembled WGS sequence"/>
</dbReference>